<comment type="catalytic activity">
    <reaction evidence="11">
        <text>[GlcNAc-(1-&gt;4)-Mur2Ac(oyl-L-Ala-gamma-D-Glu-L-Lys-D-Ala-D-Ala)](n)-di-trans,octa-cis-undecaprenyl diphosphate + beta-D-GlcNAc-(1-&gt;4)-Mur2Ac(oyl-L-Ala-gamma-D-Glu-L-Lys-D-Ala-D-Ala)-di-trans,octa-cis-undecaprenyl diphosphate = [GlcNAc-(1-&gt;4)-Mur2Ac(oyl-L-Ala-gamma-D-Glu-L-Lys-D-Ala-D-Ala)](n+1)-di-trans,octa-cis-undecaprenyl diphosphate + di-trans,octa-cis-undecaprenyl diphosphate + H(+)</text>
        <dbReference type="Rhea" id="RHEA:23708"/>
        <dbReference type="Rhea" id="RHEA-COMP:9602"/>
        <dbReference type="Rhea" id="RHEA-COMP:9603"/>
        <dbReference type="ChEBI" id="CHEBI:15378"/>
        <dbReference type="ChEBI" id="CHEBI:58405"/>
        <dbReference type="ChEBI" id="CHEBI:60033"/>
        <dbReference type="ChEBI" id="CHEBI:78435"/>
        <dbReference type="EC" id="2.4.99.28"/>
    </reaction>
</comment>
<dbReference type="InterPro" id="IPR001460">
    <property type="entry name" value="PCN-bd_Tpept"/>
</dbReference>
<dbReference type="PANTHER" id="PTHR32282">
    <property type="entry name" value="BINDING PROTEIN TRANSPEPTIDASE, PUTATIVE-RELATED"/>
    <property type="match status" value="1"/>
</dbReference>
<name>A0A9Q6Z632_MYROD</name>
<evidence type="ECO:0000256" key="6">
    <source>
        <dbReference type="ARBA" id="ARBA00022676"/>
    </source>
</evidence>
<dbReference type="GO" id="GO:0008658">
    <property type="term" value="F:penicillin binding"/>
    <property type="evidence" value="ECO:0007669"/>
    <property type="project" value="InterPro"/>
</dbReference>
<evidence type="ECO:0000313" key="16">
    <source>
        <dbReference type="EMBL" id="QQU00412.1"/>
    </source>
</evidence>
<dbReference type="GO" id="GO:0006508">
    <property type="term" value="P:proteolysis"/>
    <property type="evidence" value="ECO:0007669"/>
    <property type="project" value="UniProtKB-KW"/>
</dbReference>
<dbReference type="SUPFAM" id="SSF53955">
    <property type="entry name" value="Lysozyme-like"/>
    <property type="match status" value="1"/>
</dbReference>
<dbReference type="InterPro" id="IPR036950">
    <property type="entry name" value="PBP_transglycosylase"/>
</dbReference>
<dbReference type="Pfam" id="PF00912">
    <property type="entry name" value="Transgly"/>
    <property type="match status" value="1"/>
</dbReference>
<evidence type="ECO:0000256" key="8">
    <source>
        <dbReference type="ARBA" id="ARBA00022801"/>
    </source>
</evidence>
<keyword evidence="8" id="KW-0378">Hydrolase</keyword>
<dbReference type="GO" id="GO:0030288">
    <property type="term" value="C:outer membrane-bounded periplasmic space"/>
    <property type="evidence" value="ECO:0007669"/>
    <property type="project" value="TreeGrafter"/>
</dbReference>
<evidence type="ECO:0000256" key="11">
    <source>
        <dbReference type="ARBA" id="ARBA00049902"/>
    </source>
</evidence>
<keyword evidence="7" id="KW-0808">Transferase</keyword>
<dbReference type="EC" id="2.4.99.28" evidence="10"/>
<evidence type="ECO:0000259" key="14">
    <source>
        <dbReference type="Pfam" id="PF00912"/>
    </source>
</evidence>
<dbReference type="Proteomes" id="UP000596202">
    <property type="component" value="Chromosome"/>
</dbReference>
<dbReference type="InterPro" id="IPR011815">
    <property type="entry name" value="PBP_1c"/>
</dbReference>
<dbReference type="InterPro" id="IPR001264">
    <property type="entry name" value="Glyco_trans_51"/>
</dbReference>
<keyword evidence="5" id="KW-0645">Protease</keyword>
<evidence type="ECO:0000256" key="10">
    <source>
        <dbReference type="ARBA" id="ARBA00044770"/>
    </source>
</evidence>
<dbReference type="SUPFAM" id="SSF56601">
    <property type="entry name" value="beta-lactamase/transpeptidase-like"/>
    <property type="match status" value="1"/>
</dbReference>
<dbReference type="GO" id="GO:0008955">
    <property type="term" value="F:peptidoglycan glycosyltransferase activity"/>
    <property type="evidence" value="ECO:0007669"/>
    <property type="project" value="UniProtKB-EC"/>
</dbReference>
<evidence type="ECO:0000256" key="4">
    <source>
        <dbReference type="ARBA" id="ARBA00022645"/>
    </source>
</evidence>
<dbReference type="PANTHER" id="PTHR32282:SF15">
    <property type="entry name" value="PENICILLIN-BINDING PROTEIN 1C"/>
    <property type="match status" value="1"/>
</dbReference>
<accession>A0A9Q6Z632</accession>
<keyword evidence="12" id="KW-0472">Membrane</keyword>
<dbReference type="RefSeq" id="WP_002989811.1">
    <property type="nucleotide sequence ID" value="NZ_CP068108.1"/>
</dbReference>
<keyword evidence="12" id="KW-1133">Transmembrane helix</keyword>
<comment type="pathway">
    <text evidence="1">Cell wall biogenesis; peptidoglycan biosynthesis.</text>
</comment>
<keyword evidence="12" id="KW-0812">Transmembrane</keyword>
<sequence length="790" mass="89675">MKFNLNLKWSTWSTKKKVLVILVGIALIAYYFCLPRTLFDAPYSTVIESKDHQLLAAQIAPDGQWRFPEMQAVPEKFKTCITLYEDEYFQYHWGFNPVSMVKAFMSNLSADKIKRGGSTLTQQTIRLARDGQKRTYFEKIIELIQATRLEFKYSKQSILNLYASHAPFGGNVVGLDVAAWRYFGTAPEQLSWAESATLAVLPNAPRLIYPGKNQEILLNKRNALLKKLLEANKIDQSTYELALTEPLPQKPHELPQIAPHLLQYVAKTNKEERLVTTIDYQVQQRANDIIANYYLHYRQAEVYNIAALIVDVENRDVIAYIGNSPTTVTHQKDVDIIQANRSTGSILKPFLYAAMLDDASLLPHQLVADIPVVISGYKPTNFSNSYEGATTANEALSRSLNIPFVLMLQQYGVYRFYDNLQQLQLSSINKYPDHYGLSLILGGAESSLWQLTRAYAGLVGTVNHYNTAHEYRTKEIQELNWKADYTQTYGESSKEKTIWGAGAIYNTFEALTKVNRPEGDEAWQYYDSALKIAWKTGTSFGGRDAWAIGVNKKYVVSVWVGNATGEGRPSISGVRMAGPILFDLFKLLPKQKDMTAPLNDLEEVSICSTSGYLAGPNCPQTKTDLAPFRAKKTVLCPYHKLVHLDASLQYQVNSQCEAVDQIVPTPWFILPPTMAYFYRKSHSDYQDLPPFRADCGPQDQLKKIEFIYPKHGEHIYLTKNFYAELQPFVAKASTSSANKTLFWYLNEEYIGSTRQFHELAIHGKTGINYLTITDEEGHTQTIEFYLEKQS</sequence>
<dbReference type="InterPro" id="IPR023346">
    <property type="entry name" value="Lysozyme-like_dom_sf"/>
</dbReference>
<gene>
    <name evidence="16" type="primary">pbpC</name>
    <name evidence="16" type="ORF">I6I88_01165</name>
</gene>
<feature type="domain" description="Glycosyl transferase family 51" evidence="14">
    <location>
        <begin position="66"/>
        <end position="228"/>
    </location>
</feature>
<evidence type="ECO:0000313" key="17">
    <source>
        <dbReference type="Proteomes" id="UP000596202"/>
    </source>
</evidence>
<dbReference type="OrthoDB" id="9766909at2"/>
<dbReference type="NCBIfam" id="TIGR02073">
    <property type="entry name" value="PBP_1c"/>
    <property type="match status" value="1"/>
</dbReference>
<evidence type="ECO:0000256" key="5">
    <source>
        <dbReference type="ARBA" id="ARBA00022670"/>
    </source>
</evidence>
<dbReference type="AlphaFoldDB" id="A0A9Q6Z632"/>
<dbReference type="InterPro" id="IPR009647">
    <property type="entry name" value="PBP_C"/>
</dbReference>
<dbReference type="InterPro" id="IPR050396">
    <property type="entry name" value="Glycosyltr_51/Transpeptidase"/>
</dbReference>
<evidence type="ECO:0000256" key="3">
    <source>
        <dbReference type="ARBA" id="ARBA00007739"/>
    </source>
</evidence>
<dbReference type="Gene3D" id="1.10.3810.10">
    <property type="entry name" value="Biosynthetic peptidoglycan transglycosylase-like"/>
    <property type="match status" value="1"/>
</dbReference>
<dbReference type="InterPro" id="IPR012338">
    <property type="entry name" value="Beta-lactam/transpept-like"/>
</dbReference>
<evidence type="ECO:0000259" key="13">
    <source>
        <dbReference type="Pfam" id="PF00905"/>
    </source>
</evidence>
<proteinExistence type="inferred from homology"/>
<evidence type="ECO:0000256" key="2">
    <source>
        <dbReference type="ARBA" id="ARBA00007090"/>
    </source>
</evidence>
<keyword evidence="4" id="KW-0121">Carboxypeptidase</keyword>
<dbReference type="Gene3D" id="3.40.710.10">
    <property type="entry name" value="DD-peptidase/beta-lactamase superfamily"/>
    <property type="match status" value="1"/>
</dbReference>
<organism evidence="16 17">
    <name type="scientific">Myroides odoratus</name>
    <name type="common">Flavobacterium odoratum</name>
    <dbReference type="NCBI Taxonomy" id="256"/>
    <lineage>
        <taxon>Bacteria</taxon>
        <taxon>Pseudomonadati</taxon>
        <taxon>Bacteroidota</taxon>
        <taxon>Flavobacteriia</taxon>
        <taxon>Flavobacteriales</taxon>
        <taxon>Flavobacteriaceae</taxon>
        <taxon>Myroides</taxon>
    </lineage>
</organism>
<comment type="similarity">
    <text evidence="2">In the C-terminal section; belongs to the transpeptidase family.</text>
</comment>
<reference evidence="16 17" key="1">
    <citation type="submission" date="2021-01" db="EMBL/GenBank/DDBJ databases">
        <title>FDA dAtabase for Regulatory Grade micrObial Sequences (FDA-ARGOS): Supporting development and validation of Infectious Disease Dx tests.</title>
        <authorList>
            <person name="Sproer C."/>
            <person name="Gronow S."/>
            <person name="Severitt S."/>
            <person name="Schroder I."/>
            <person name="Tallon L."/>
            <person name="Sadzewicz L."/>
            <person name="Zhao X."/>
            <person name="Boylan J."/>
            <person name="Ott S."/>
            <person name="Bowen H."/>
            <person name="Vavikolanu K."/>
            <person name="Mehta A."/>
            <person name="Aluvathingal J."/>
            <person name="Nadendla S."/>
            <person name="Lowell S."/>
            <person name="Myers T."/>
            <person name="Yan Y."/>
            <person name="Sichtig H."/>
        </authorList>
    </citation>
    <scope>NUCLEOTIDE SEQUENCE [LARGE SCALE GENOMIC DNA]</scope>
    <source>
        <strain evidence="16 17">FDAARGOS_1131</strain>
    </source>
</reference>
<dbReference type="GO" id="GO:0004180">
    <property type="term" value="F:carboxypeptidase activity"/>
    <property type="evidence" value="ECO:0007669"/>
    <property type="project" value="UniProtKB-KW"/>
</dbReference>
<evidence type="ECO:0000256" key="12">
    <source>
        <dbReference type="SAM" id="Phobius"/>
    </source>
</evidence>
<feature type="domain" description="Penicillin-binding protein transpeptidase" evidence="13">
    <location>
        <begin position="306"/>
        <end position="449"/>
    </location>
</feature>
<evidence type="ECO:0000259" key="15">
    <source>
        <dbReference type="Pfam" id="PF06832"/>
    </source>
</evidence>
<comment type="similarity">
    <text evidence="3">In the N-terminal section; belongs to the glycosyltransferase 51 family.</text>
</comment>
<dbReference type="GeneID" id="93526238"/>
<dbReference type="EMBL" id="CP068108">
    <property type="protein sequence ID" value="QQU00412.1"/>
    <property type="molecule type" value="Genomic_DNA"/>
</dbReference>
<keyword evidence="9" id="KW-0511">Multifunctional enzyme</keyword>
<evidence type="ECO:0000256" key="7">
    <source>
        <dbReference type="ARBA" id="ARBA00022679"/>
    </source>
</evidence>
<protein>
    <recommendedName>
        <fullName evidence="10">peptidoglycan glycosyltransferase</fullName>
        <ecNumber evidence="10">2.4.99.28</ecNumber>
    </recommendedName>
</protein>
<feature type="domain" description="Penicillin-binding C-terminal" evidence="15">
    <location>
        <begin position="699"/>
        <end position="784"/>
    </location>
</feature>
<dbReference type="Pfam" id="PF00905">
    <property type="entry name" value="Transpeptidase"/>
    <property type="match status" value="1"/>
</dbReference>
<evidence type="ECO:0000256" key="9">
    <source>
        <dbReference type="ARBA" id="ARBA00023268"/>
    </source>
</evidence>
<evidence type="ECO:0000256" key="1">
    <source>
        <dbReference type="ARBA" id="ARBA00004752"/>
    </source>
</evidence>
<dbReference type="Pfam" id="PF06832">
    <property type="entry name" value="BiPBP_C"/>
    <property type="match status" value="1"/>
</dbReference>
<feature type="transmembrane region" description="Helical" evidence="12">
    <location>
        <begin position="18"/>
        <end position="39"/>
    </location>
</feature>
<keyword evidence="6" id="KW-0328">Glycosyltransferase</keyword>
<dbReference type="GO" id="GO:0009252">
    <property type="term" value="P:peptidoglycan biosynthetic process"/>
    <property type="evidence" value="ECO:0007669"/>
    <property type="project" value="InterPro"/>
</dbReference>